<evidence type="ECO:0000313" key="9">
    <source>
        <dbReference type="Proteomes" id="UP001369815"/>
    </source>
</evidence>
<comment type="caution">
    <text evidence="8">The sequence shown here is derived from an EMBL/GenBank/DDBJ whole genome shotgun (WGS) entry which is preliminary data.</text>
</comment>
<keyword evidence="4" id="KW-0812">Transmembrane</keyword>
<name>A0AAX6MAI2_9PEZI</name>
<proteinExistence type="predicted"/>
<dbReference type="Proteomes" id="UP001369815">
    <property type="component" value="Unassembled WGS sequence"/>
</dbReference>
<dbReference type="Pfam" id="PF13641">
    <property type="entry name" value="Glyco_tranf_2_3"/>
    <property type="match status" value="1"/>
</dbReference>
<dbReference type="PANTHER" id="PTHR47844">
    <property type="entry name" value="SYNTHASE CPS1, PUTATIVE (AFU_ORTHOLOGUE AFUA_7G02500)-RELATED"/>
    <property type="match status" value="1"/>
</dbReference>
<evidence type="ECO:0000256" key="3">
    <source>
        <dbReference type="ARBA" id="ARBA00022679"/>
    </source>
</evidence>
<keyword evidence="6" id="KW-0472">Membrane</keyword>
<evidence type="ECO:0000256" key="1">
    <source>
        <dbReference type="ARBA" id="ARBA00004370"/>
    </source>
</evidence>
<keyword evidence="3" id="KW-0808">Transferase</keyword>
<organism evidence="8 9">
    <name type="scientific">Daldinia eschscholtzii</name>
    <dbReference type="NCBI Taxonomy" id="292717"/>
    <lineage>
        <taxon>Eukaryota</taxon>
        <taxon>Fungi</taxon>
        <taxon>Dikarya</taxon>
        <taxon>Ascomycota</taxon>
        <taxon>Pezizomycotina</taxon>
        <taxon>Sordariomycetes</taxon>
        <taxon>Xylariomycetidae</taxon>
        <taxon>Xylariales</taxon>
        <taxon>Hypoxylaceae</taxon>
        <taxon>Daldinia</taxon>
    </lineage>
</organism>
<dbReference type="EMBL" id="JBANMG010000009">
    <property type="protein sequence ID" value="KAK6949202.1"/>
    <property type="molecule type" value="Genomic_DNA"/>
</dbReference>
<evidence type="ECO:0000256" key="6">
    <source>
        <dbReference type="ARBA" id="ARBA00023136"/>
    </source>
</evidence>
<evidence type="ECO:0008006" key="10">
    <source>
        <dbReference type="Google" id="ProtNLM"/>
    </source>
</evidence>
<keyword evidence="2" id="KW-0328">Glycosyltransferase</keyword>
<evidence type="ECO:0000256" key="5">
    <source>
        <dbReference type="ARBA" id="ARBA00022989"/>
    </source>
</evidence>
<dbReference type="InterPro" id="IPR052427">
    <property type="entry name" value="Glycosyltrans_GT2/GT47"/>
</dbReference>
<evidence type="ECO:0000256" key="4">
    <source>
        <dbReference type="ARBA" id="ARBA00022692"/>
    </source>
</evidence>
<dbReference type="PANTHER" id="PTHR47844:SF1">
    <property type="entry name" value="EXOSTOSIN-LIKE 2"/>
    <property type="match status" value="1"/>
</dbReference>
<gene>
    <name evidence="8" type="ORF">Daesc_009276</name>
</gene>
<protein>
    <recommendedName>
        <fullName evidence="10">Glycosyltransferase family 2 protein</fullName>
    </recommendedName>
</protein>
<evidence type="ECO:0000256" key="7">
    <source>
        <dbReference type="ARBA" id="ARBA00023180"/>
    </source>
</evidence>
<comment type="subcellular location">
    <subcellularLocation>
        <location evidence="1">Membrane</location>
    </subcellularLocation>
</comment>
<dbReference type="SUPFAM" id="SSF53448">
    <property type="entry name" value="Nucleotide-diphospho-sugar transferases"/>
    <property type="match status" value="1"/>
</dbReference>
<reference evidence="8 9" key="1">
    <citation type="journal article" date="2024" name="Front Chem Biol">
        <title>Unveiling the potential of Daldinia eschscholtzii MFLUCC 19-0629 through bioactivity and bioinformatics studies for enhanced sustainable agriculture production.</title>
        <authorList>
            <person name="Brooks S."/>
            <person name="Weaver J.A."/>
            <person name="Klomchit A."/>
            <person name="Alharthi S.A."/>
            <person name="Onlamun T."/>
            <person name="Nurani R."/>
            <person name="Vong T.K."/>
            <person name="Alberti F."/>
            <person name="Greco C."/>
        </authorList>
    </citation>
    <scope>NUCLEOTIDE SEQUENCE [LARGE SCALE GENOMIC DNA]</scope>
    <source>
        <strain evidence="8">MFLUCC 19-0629</strain>
    </source>
</reference>
<accession>A0AAX6MAI2</accession>
<dbReference type="Gene3D" id="3.90.550.10">
    <property type="entry name" value="Spore Coat Polysaccharide Biosynthesis Protein SpsA, Chain A"/>
    <property type="match status" value="1"/>
</dbReference>
<evidence type="ECO:0000313" key="8">
    <source>
        <dbReference type="EMBL" id="KAK6949202.1"/>
    </source>
</evidence>
<dbReference type="InterPro" id="IPR029044">
    <property type="entry name" value="Nucleotide-diphossugar_trans"/>
</dbReference>
<sequence>MFADPIYSLELGVLCGLYLWDYVDGKQGSNLARRYRPFPLPSQRDARYRPPDVSIVVPTIDWDEDLPDHLLTWLSNKPREVIFVTVGRALSRLQKELEAAPGVKQAMDESGAQISIYSVPEANKRTQLCRGINQATGSIIALVDDDALWTTREVLTNLLAPFQQDDIGLVGGPIDSYVPTERQNSKVISGWEVAALRIRQRRENGMAAFYAADGSTNFTVSGLTMLLRAEIVKDPYFQHLFTNDMWNGMKQNTGDDGFITRYILYQHHLPDRHRSSVQPRQWRLGIQLRPEARVLTSLMRTNAFAHQSKRWYRSGLRLRLTCLIYEPGYHKMKTTAPYMARKMAAVVE</sequence>
<keyword evidence="5" id="KW-1133">Transmembrane helix</keyword>
<evidence type="ECO:0000256" key="2">
    <source>
        <dbReference type="ARBA" id="ARBA00022676"/>
    </source>
</evidence>
<keyword evidence="7" id="KW-0325">Glycoprotein</keyword>
<dbReference type="GO" id="GO:0016020">
    <property type="term" value="C:membrane"/>
    <property type="evidence" value="ECO:0007669"/>
    <property type="project" value="UniProtKB-SubCell"/>
</dbReference>
<dbReference type="GO" id="GO:0016757">
    <property type="term" value="F:glycosyltransferase activity"/>
    <property type="evidence" value="ECO:0007669"/>
    <property type="project" value="UniProtKB-KW"/>
</dbReference>
<keyword evidence="9" id="KW-1185">Reference proteome</keyword>
<dbReference type="AlphaFoldDB" id="A0AAX6MAI2"/>